<dbReference type="AlphaFoldDB" id="A0A927GNX3"/>
<comment type="caution">
    <text evidence="1">The sequence shown here is derived from an EMBL/GenBank/DDBJ whole genome shotgun (WGS) entry which is preliminary data.</text>
</comment>
<organism evidence="1">
    <name type="scientific">Streptomyces globisporus</name>
    <dbReference type="NCBI Taxonomy" id="1908"/>
    <lineage>
        <taxon>Bacteria</taxon>
        <taxon>Bacillati</taxon>
        <taxon>Actinomycetota</taxon>
        <taxon>Actinomycetes</taxon>
        <taxon>Kitasatosporales</taxon>
        <taxon>Streptomycetaceae</taxon>
        <taxon>Streptomyces</taxon>
    </lineage>
</organism>
<reference evidence="1" key="1">
    <citation type="journal article" date="2020" name="PLoS ONE">
        <title>Isolation and characterization of Streptomyces bacteriophages and Streptomyces strains encoding biosynthetic arsenals: Streptomyces strains and phages for antibiotic discovery.</title>
        <authorList>
            <person name="Montano E.T."/>
            <person name="Nideffer J.F."/>
            <person name="Brumage L."/>
            <person name="Erb M."/>
            <person name="Derman A.I."/>
            <person name="Davis J.P."/>
            <person name="Estrada E."/>
            <person name="Fu S."/>
            <person name="Le D."/>
            <person name="Vuppala A."/>
            <person name="Tran C."/>
            <person name="Luterstein E."/>
            <person name="Lakkaraju S."/>
            <person name="Panchagnula S."/>
            <person name="Ren C."/>
            <person name="Doan J."/>
            <person name="Tran S."/>
            <person name="Soriano J."/>
            <person name="Fujita Y."/>
            <person name="Gutala P."/>
            <person name="Fujii Q."/>
            <person name="Lee M."/>
            <person name="Bui A."/>
            <person name="Villarreal C."/>
            <person name="Shing S.R."/>
            <person name="Kim S."/>
            <person name="Freeman D."/>
            <person name="Racha V."/>
            <person name="Ho A."/>
            <person name="Kumar P."/>
            <person name="Falah K."/>
            <person name="Dawson T."/>
            <person name="Enustun E."/>
            <person name="Prichard A."/>
            <person name="Gomez A."/>
            <person name="Khanna K."/>
            <person name="Trigg S."/>
            <person name="Fernandez L."/>
            <person name="Pogliano K."/>
            <person name="Pogliano J."/>
        </authorList>
    </citation>
    <scope>NUCLEOTIDE SEQUENCE</scope>
    <source>
        <strain evidence="1">QF2</strain>
    </source>
</reference>
<sequence>MPKLVVRHNADPHVTFWGVKQDISYYVVHNGRVLTNNAFGTYEGLTSYLRYFAQLPGAPKCSPAQRFWWERRDIYTGELIHTPPGT</sequence>
<proteinExistence type="predicted"/>
<dbReference type="EMBL" id="JACWUS010000005">
    <property type="protein sequence ID" value="MBD2829833.1"/>
    <property type="molecule type" value="Genomic_DNA"/>
</dbReference>
<protein>
    <submittedName>
        <fullName evidence="1">Uncharacterized protein</fullName>
    </submittedName>
</protein>
<evidence type="ECO:0000313" key="1">
    <source>
        <dbReference type="EMBL" id="MBD2829833.1"/>
    </source>
</evidence>
<accession>A0A927GNX3</accession>
<name>A0A927GNX3_STRGL</name>
<gene>
    <name evidence="1" type="ORF">ID875_20835</name>
</gene>